<protein>
    <recommendedName>
        <fullName evidence="4">Secreted protein</fullName>
    </recommendedName>
</protein>
<dbReference type="Proteomes" id="UP001597023">
    <property type="component" value="Unassembled WGS sequence"/>
</dbReference>
<evidence type="ECO:0000256" key="1">
    <source>
        <dbReference type="SAM" id="SignalP"/>
    </source>
</evidence>
<evidence type="ECO:0000313" key="2">
    <source>
        <dbReference type="EMBL" id="MFD0315896.1"/>
    </source>
</evidence>
<keyword evidence="1" id="KW-0732">Signal</keyword>
<gene>
    <name evidence="2" type="ORF">ACFQZ6_16990</name>
</gene>
<feature type="signal peptide" evidence="1">
    <location>
        <begin position="1"/>
        <end position="28"/>
    </location>
</feature>
<evidence type="ECO:0000313" key="3">
    <source>
        <dbReference type="Proteomes" id="UP001597023"/>
    </source>
</evidence>
<dbReference type="EMBL" id="JBHTEB010000001">
    <property type="protein sequence ID" value="MFD0315896.1"/>
    <property type="molecule type" value="Genomic_DNA"/>
</dbReference>
<dbReference type="RefSeq" id="WP_381609763.1">
    <property type="nucleotide sequence ID" value="NZ_JBHTEB010000001.1"/>
</dbReference>
<proteinExistence type="predicted"/>
<keyword evidence="3" id="KW-1185">Reference proteome</keyword>
<sequence length="162" mass="17120">MLRTRLGRGCAVVLAAVGLVVSAPPTHATSAATSVGLPGGNKIVINAWHCAVYANACDWKASTKMSGNSPKRARWIQNRAELEAHGVGVSITISKNPEATLNMVSRSLGVVRWKNTRARISDTYGQMRPSKTTLYVSTRSCGSAQVTGSIRVSEKCAYAGAS</sequence>
<reference evidence="3" key="1">
    <citation type="journal article" date="2019" name="Int. J. Syst. Evol. Microbiol.">
        <title>The Global Catalogue of Microorganisms (GCM) 10K type strain sequencing project: providing services to taxonomists for standard genome sequencing and annotation.</title>
        <authorList>
            <consortium name="The Broad Institute Genomics Platform"/>
            <consortium name="The Broad Institute Genome Sequencing Center for Infectious Disease"/>
            <person name="Wu L."/>
            <person name="Ma J."/>
        </authorList>
    </citation>
    <scope>NUCLEOTIDE SEQUENCE [LARGE SCALE GENOMIC DNA]</scope>
    <source>
        <strain evidence="3">CGMCC 4.7400</strain>
    </source>
</reference>
<comment type="caution">
    <text evidence="2">The sequence shown here is derived from an EMBL/GenBank/DDBJ whole genome shotgun (WGS) entry which is preliminary data.</text>
</comment>
<name>A0ABW2W923_9ACTN</name>
<accession>A0ABW2W923</accession>
<organism evidence="2 3">
    <name type="scientific">Streptomyces flavalbus</name>
    <dbReference type="NCBI Taxonomy" id="2665155"/>
    <lineage>
        <taxon>Bacteria</taxon>
        <taxon>Bacillati</taxon>
        <taxon>Actinomycetota</taxon>
        <taxon>Actinomycetes</taxon>
        <taxon>Kitasatosporales</taxon>
        <taxon>Streptomycetaceae</taxon>
        <taxon>Streptomyces</taxon>
    </lineage>
</organism>
<evidence type="ECO:0008006" key="4">
    <source>
        <dbReference type="Google" id="ProtNLM"/>
    </source>
</evidence>
<feature type="chain" id="PRO_5046951061" description="Secreted protein" evidence="1">
    <location>
        <begin position="29"/>
        <end position="162"/>
    </location>
</feature>